<feature type="region of interest" description="Disordered" evidence="1">
    <location>
        <begin position="1"/>
        <end position="48"/>
    </location>
</feature>
<name>A0ABU7RTG4_9ACTN</name>
<dbReference type="Proteomes" id="UP001332243">
    <property type="component" value="Unassembled WGS sequence"/>
</dbReference>
<evidence type="ECO:0000313" key="3">
    <source>
        <dbReference type="Proteomes" id="UP001332243"/>
    </source>
</evidence>
<reference evidence="2 3" key="1">
    <citation type="submission" date="2024-01" db="EMBL/GenBank/DDBJ databases">
        <title>Genome insights into Plantactinospora sonchi sp. nov.</title>
        <authorList>
            <person name="Wang L."/>
        </authorList>
    </citation>
    <scope>NUCLEOTIDE SEQUENCE [LARGE SCALE GENOMIC DNA]</scope>
    <source>
        <strain evidence="2 3">NEAU-QY2</strain>
    </source>
</reference>
<evidence type="ECO:0000313" key="2">
    <source>
        <dbReference type="EMBL" id="MEE6259671.1"/>
    </source>
</evidence>
<comment type="caution">
    <text evidence="2">The sequence shown here is derived from an EMBL/GenBank/DDBJ whole genome shotgun (WGS) entry which is preliminary data.</text>
</comment>
<protein>
    <recommendedName>
        <fullName evidence="4">HSP18 transcriptional regulator</fullName>
    </recommendedName>
</protein>
<sequence>MAKQASSDVPDGTGLSTSRALDQVRAVTSRVGDQLPPAPRTPGDTVGEPTAAQVLDALVLLRHLRAELETWEPRLIAAARERGASWADLAPALGVASRQAAERRYLRLRPADVGEPPRTRDDRVRAERDRRAGDRAVARWARDNGADLRQLAGQITALTDLAPTARIDLDRLHHALGTSDPTDLVHLIAETGRHLRTDHPGLAARVDAVGERVDAVRQSSLERRTGRP</sequence>
<dbReference type="EMBL" id="JAZGQK010000012">
    <property type="protein sequence ID" value="MEE6259671.1"/>
    <property type="molecule type" value="Genomic_DNA"/>
</dbReference>
<keyword evidence="3" id="KW-1185">Reference proteome</keyword>
<evidence type="ECO:0008006" key="4">
    <source>
        <dbReference type="Google" id="ProtNLM"/>
    </source>
</evidence>
<gene>
    <name evidence="2" type="ORF">V1633_14380</name>
</gene>
<proteinExistence type="predicted"/>
<accession>A0ABU7RTG4</accession>
<organism evidence="2 3">
    <name type="scientific">Plantactinospora sonchi</name>
    <dbReference type="NCBI Taxonomy" id="1544735"/>
    <lineage>
        <taxon>Bacteria</taxon>
        <taxon>Bacillati</taxon>
        <taxon>Actinomycetota</taxon>
        <taxon>Actinomycetes</taxon>
        <taxon>Micromonosporales</taxon>
        <taxon>Micromonosporaceae</taxon>
        <taxon>Plantactinospora</taxon>
    </lineage>
</organism>
<feature type="region of interest" description="Disordered" evidence="1">
    <location>
        <begin position="111"/>
        <end position="130"/>
    </location>
</feature>
<evidence type="ECO:0000256" key="1">
    <source>
        <dbReference type="SAM" id="MobiDB-lite"/>
    </source>
</evidence>
<dbReference type="RefSeq" id="WP_331214797.1">
    <property type="nucleotide sequence ID" value="NZ_JAZGQK010000012.1"/>
</dbReference>